<organism evidence="1 2">
    <name type="scientific">Spirochaeta lutea</name>
    <dbReference type="NCBI Taxonomy" id="1480694"/>
    <lineage>
        <taxon>Bacteria</taxon>
        <taxon>Pseudomonadati</taxon>
        <taxon>Spirochaetota</taxon>
        <taxon>Spirochaetia</taxon>
        <taxon>Spirochaetales</taxon>
        <taxon>Spirochaetaceae</taxon>
        <taxon>Spirochaeta</taxon>
    </lineage>
</organism>
<protein>
    <recommendedName>
        <fullName evidence="3">Glycosyl transferase family 1 domain-containing protein</fullName>
    </recommendedName>
</protein>
<accession>A0A098QUQ8</accession>
<dbReference type="OrthoDB" id="45368at2"/>
<evidence type="ECO:0000313" key="2">
    <source>
        <dbReference type="Proteomes" id="UP000029692"/>
    </source>
</evidence>
<sequence length="367" mass="42011">MIYILGNSESIFIEDYLRVIGAEKEICLLDTSLNYIPMPHKGRDESNPEYWWEKARKCTASPLRKFGWYFSLGMCLTSNDTLHIHYLGGAREVIILLGAKLRRANSIITFWGSDLFVPVNTFRFLMKKIAVFLSSLVSLSTDEMKEFFYKKYRYKKQVNMARFALPNIENIKELCKKHSDDEQEKFRIKVGYNARSQQQHIPILQELEKIPAEVKSKITVYLPLGYGRSDLDYLGALKAVIASSTIEIKSNESFLSDIELAKSTLETDVFINLQETDAQSASMQEHMFAGSIVITGNWLPYDKLRKEGCYFHSIDSIGCLSETLSQILGDIEVEKQKASVNTSIIDRISSWAAVKSQWLDLYNGARR</sequence>
<dbReference type="STRING" id="1480694.DC28_12885"/>
<evidence type="ECO:0008006" key="3">
    <source>
        <dbReference type="Google" id="ProtNLM"/>
    </source>
</evidence>
<proteinExistence type="predicted"/>
<comment type="caution">
    <text evidence="1">The sequence shown here is derived from an EMBL/GenBank/DDBJ whole genome shotgun (WGS) entry which is preliminary data.</text>
</comment>
<dbReference type="EMBL" id="JNUP01000069">
    <property type="protein sequence ID" value="KGE71138.1"/>
    <property type="molecule type" value="Genomic_DNA"/>
</dbReference>
<dbReference type="Proteomes" id="UP000029692">
    <property type="component" value="Unassembled WGS sequence"/>
</dbReference>
<dbReference type="AlphaFoldDB" id="A0A098QUQ8"/>
<dbReference type="SUPFAM" id="SSF53756">
    <property type="entry name" value="UDP-Glycosyltransferase/glycogen phosphorylase"/>
    <property type="match status" value="1"/>
</dbReference>
<gene>
    <name evidence="1" type="ORF">DC28_12885</name>
</gene>
<evidence type="ECO:0000313" key="1">
    <source>
        <dbReference type="EMBL" id="KGE71138.1"/>
    </source>
</evidence>
<keyword evidence="2" id="KW-1185">Reference proteome</keyword>
<dbReference type="eggNOG" id="COG0438">
    <property type="taxonomic scope" value="Bacteria"/>
</dbReference>
<name>A0A098QUQ8_9SPIO</name>
<reference evidence="1 2" key="1">
    <citation type="submission" date="2014-05" db="EMBL/GenBank/DDBJ databases">
        <title>De novo Genome Sequence of Spirocheata sp.</title>
        <authorList>
            <person name="Shivani Y."/>
            <person name="Subhash Y."/>
            <person name="Tushar L."/>
            <person name="Sasikala C."/>
            <person name="Ramana C.V."/>
        </authorList>
    </citation>
    <scope>NUCLEOTIDE SEQUENCE [LARGE SCALE GENOMIC DNA]</scope>
    <source>
        <strain evidence="1 2">JC230</strain>
    </source>
</reference>
<dbReference type="RefSeq" id="WP_052078865.1">
    <property type="nucleotide sequence ID" value="NZ_JNUP01000069.1"/>
</dbReference>